<accession>A0ABV5KUT4</accession>
<dbReference type="Proteomes" id="UP001589747">
    <property type="component" value="Unassembled WGS sequence"/>
</dbReference>
<organism evidence="2 3">
    <name type="scientific">Paenibacillus aurantiacus</name>
    <dbReference type="NCBI Taxonomy" id="1936118"/>
    <lineage>
        <taxon>Bacteria</taxon>
        <taxon>Bacillati</taxon>
        <taxon>Bacillota</taxon>
        <taxon>Bacilli</taxon>
        <taxon>Bacillales</taxon>
        <taxon>Paenibacillaceae</taxon>
        <taxon>Paenibacillus</taxon>
    </lineage>
</organism>
<dbReference type="InterPro" id="IPR010982">
    <property type="entry name" value="Lambda_DNA-bd_dom_sf"/>
</dbReference>
<proteinExistence type="predicted"/>
<reference evidence="2 3" key="1">
    <citation type="submission" date="2024-09" db="EMBL/GenBank/DDBJ databases">
        <authorList>
            <person name="Sun Q."/>
            <person name="Mori K."/>
        </authorList>
    </citation>
    <scope>NUCLEOTIDE SEQUENCE [LARGE SCALE GENOMIC DNA]</scope>
    <source>
        <strain evidence="2 3">TISTR 2452</strain>
    </source>
</reference>
<name>A0ABV5KUT4_9BACL</name>
<gene>
    <name evidence="2" type="ORF">ACFFSY_23820</name>
</gene>
<evidence type="ECO:0000313" key="3">
    <source>
        <dbReference type="Proteomes" id="UP001589747"/>
    </source>
</evidence>
<dbReference type="EMBL" id="JBHMDO010000038">
    <property type="protein sequence ID" value="MFB9328974.1"/>
    <property type="molecule type" value="Genomic_DNA"/>
</dbReference>
<sequence length="289" mass="33083">MEQAAKERLHELAQFLKTRRARISPEQAGLPTEGRRRTPGLRRAEVAQLSGISVDWYTWLEQARDIQVSAQVLECIARTLRLDDNERSHLFLLASQSLPAERTPAESVIPPTLQRFLDQQEASPALVTDPRLDIVAWNPLATEIYGNYGAMSARDRNAVWRTFMSPYVRQLLRENWESHARHRLASFRANYGKYPGDPWWMAFIEELNQASEEFRAWWPQHHVMSGPEGQKINYHPTAGLLIFDQISFQVTNAPHLTVTINVPANDDTIAKVKKLQSRAGGEKKRQPIV</sequence>
<dbReference type="CDD" id="cd00093">
    <property type="entry name" value="HTH_XRE"/>
    <property type="match status" value="1"/>
</dbReference>
<dbReference type="Pfam" id="PF17765">
    <property type="entry name" value="MLTR_LBD"/>
    <property type="match status" value="1"/>
</dbReference>
<dbReference type="Pfam" id="PF13560">
    <property type="entry name" value="HTH_31"/>
    <property type="match status" value="1"/>
</dbReference>
<comment type="caution">
    <text evidence="2">The sequence shown here is derived from an EMBL/GenBank/DDBJ whole genome shotgun (WGS) entry which is preliminary data.</text>
</comment>
<dbReference type="InterPro" id="IPR041413">
    <property type="entry name" value="MLTR_LBD"/>
</dbReference>
<keyword evidence="3" id="KW-1185">Reference proteome</keyword>
<dbReference type="PANTHER" id="PTHR35010">
    <property type="entry name" value="BLL4672 PROTEIN-RELATED"/>
    <property type="match status" value="1"/>
</dbReference>
<dbReference type="Gene3D" id="3.30.450.180">
    <property type="match status" value="1"/>
</dbReference>
<dbReference type="SMART" id="SM00530">
    <property type="entry name" value="HTH_XRE"/>
    <property type="match status" value="1"/>
</dbReference>
<dbReference type="InterPro" id="IPR001387">
    <property type="entry name" value="Cro/C1-type_HTH"/>
</dbReference>
<evidence type="ECO:0000313" key="2">
    <source>
        <dbReference type="EMBL" id="MFB9328974.1"/>
    </source>
</evidence>
<evidence type="ECO:0000259" key="1">
    <source>
        <dbReference type="SMART" id="SM00530"/>
    </source>
</evidence>
<protein>
    <submittedName>
        <fullName evidence="2">Helix-turn-helix transcriptional regulator</fullName>
    </submittedName>
</protein>
<dbReference type="RefSeq" id="WP_377498796.1">
    <property type="nucleotide sequence ID" value="NZ_JBHMDO010000038.1"/>
</dbReference>
<dbReference type="Gene3D" id="1.10.260.40">
    <property type="entry name" value="lambda repressor-like DNA-binding domains"/>
    <property type="match status" value="1"/>
</dbReference>
<feature type="domain" description="HTH cro/C1-type" evidence="1">
    <location>
        <begin position="15"/>
        <end position="87"/>
    </location>
</feature>